<name>A0A7H0YHC4_9BACL</name>
<evidence type="ECO:0000313" key="2">
    <source>
        <dbReference type="Proteomes" id="UP000516384"/>
    </source>
</evidence>
<accession>A0A7H0YHC4</accession>
<protein>
    <submittedName>
        <fullName evidence="1">Uncharacterized protein</fullName>
    </submittedName>
</protein>
<evidence type="ECO:0000313" key="1">
    <source>
        <dbReference type="EMBL" id="QNR70482.1"/>
    </source>
</evidence>
<dbReference type="Proteomes" id="UP000516384">
    <property type="component" value="Plasmid pPlas1"/>
</dbReference>
<dbReference type="AlphaFoldDB" id="A0A7H0YHC4"/>
<geneLocation type="plasmid" evidence="1 2">
    <name>pPlas1</name>
</geneLocation>
<gene>
    <name evidence="1" type="ORF">IAQ67_28650</name>
</gene>
<organism evidence="1 2">
    <name type="scientific">Paenibacillus peoriae</name>
    <dbReference type="NCBI Taxonomy" id="59893"/>
    <lineage>
        <taxon>Bacteria</taxon>
        <taxon>Bacillati</taxon>
        <taxon>Bacillota</taxon>
        <taxon>Bacilli</taxon>
        <taxon>Bacillales</taxon>
        <taxon>Paenibacillaceae</taxon>
        <taxon>Paenibacillus</taxon>
    </lineage>
</organism>
<dbReference type="RefSeq" id="WP_190299789.1">
    <property type="nucleotide sequence ID" value="NZ_CP061173.1"/>
</dbReference>
<reference evidence="1 2" key="1">
    <citation type="submission" date="2020-09" db="EMBL/GenBank/DDBJ databases">
        <title>Characterization of Paenibacillus peoriae strain ZF390 with broad-spectrum antimicrobial activity as a potential biocontrol agent.</title>
        <authorList>
            <person name="Li L."/>
            <person name="Zhao Y."/>
            <person name="Li B."/>
            <person name="Xie X."/>
        </authorList>
    </citation>
    <scope>NUCLEOTIDE SEQUENCE [LARGE SCALE GENOMIC DNA]</scope>
    <source>
        <strain evidence="1 2">ZF390</strain>
        <plasmid evidence="1 2">pPlas1</plasmid>
    </source>
</reference>
<keyword evidence="1" id="KW-0614">Plasmid</keyword>
<proteinExistence type="predicted"/>
<sequence length="172" mass="20057">MSYLVERLLPFAKNKVVNIEDITDPALKRMASNPKYTSYIRQGLKNMDSQNELLIPHRVDCQEMQLKRYIQYRLGTTINLTTLRGKYVSYYMKLFKYGSPSEVIRRWGLTPTHEHSRSEPVVLAALREYVEGNGSLKGLIKSDPQLYRSLRYFSSKKGRTIREYLAETGLQK</sequence>
<dbReference type="EMBL" id="CP061173">
    <property type="protein sequence ID" value="QNR70482.1"/>
    <property type="molecule type" value="Genomic_DNA"/>
</dbReference>